<proteinExistence type="predicted"/>
<name>A0A7Y4B6I2_VIBAL</name>
<sequence>MLEEGYKKALAALKVQANAAIKELPVDRKSVVHAQSQMSIYDNEYQHIVRLVITNCTPVIDLDEQTLAMWLKNGS</sequence>
<comment type="caution">
    <text evidence="1">The sequence shown here is derived from an EMBL/GenBank/DDBJ whole genome shotgun (WGS) entry which is preliminary data.</text>
</comment>
<gene>
    <name evidence="1" type="ORF">F0254_20230</name>
</gene>
<organism evidence="1 2">
    <name type="scientific">Vibrio alginolyticus</name>
    <dbReference type="NCBI Taxonomy" id="663"/>
    <lineage>
        <taxon>Bacteria</taxon>
        <taxon>Pseudomonadati</taxon>
        <taxon>Pseudomonadota</taxon>
        <taxon>Gammaproteobacteria</taxon>
        <taxon>Vibrionales</taxon>
        <taxon>Vibrionaceae</taxon>
        <taxon>Vibrio</taxon>
    </lineage>
</organism>
<dbReference type="Proteomes" id="UP000532247">
    <property type="component" value="Unassembled WGS sequence"/>
</dbReference>
<dbReference type="EMBL" id="VTYF01000015">
    <property type="protein sequence ID" value="NOI11166.1"/>
    <property type="molecule type" value="Genomic_DNA"/>
</dbReference>
<accession>A0A7Y4B6I2</accession>
<dbReference type="AlphaFoldDB" id="A0A7Y4B6I2"/>
<protein>
    <submittedName>
        <fullName evidence="1">Uncharacterized protein</fullName>
    </submittedName>
</protein>
<dbReference type="RefSeq" id="WP_029792973.1">
    <property type="nucleotide sequence ID" value="NZ_JAFLNX010000017.1"/>
</dbReference>
<reference evidence="1 2" key="1">
    <citation type="submission" date="2019-09" db="EMBL/GenBank/DDBJ databases">
        <title>Draft genome sequencing and comparative genomics of hatchery-associated Vibrios.</title>
        <authorList>
            <person name="Kehlet-Delgado H."/>
            <person name="Mueller R.S."/>
        </authorList>
    </citation>
    <scope>NUCLEOTIDE SEQUENCE [LARGE SCALE GENOMIC DNA]</scope>
    <source>
        <strain evidence="1 2">081416A</strain>
    </source>
</reference>
<evidence type="ECO:0000313" key="1">
    <source>
        <dbReference type="EMBL" id="NOI11166.1"/>
    </source>
</evidence>
<evidence type="ECO:0000313" key="2">
    <source>
        <dbReference type="Proteomes" id="UP000532247"/>
    </source>
</evidence>